<keyword evidence="1" id="KW-0808">Transferase</keyword>
<evidence type="ECO:0000313" key="4">
    <source>
        <dbReference type="EMBL" id="EHR61709.1"/>
    </source>
</evidence>
<evidence type="ECO:0000313" key="5">
    <source>
        <dbReference type="Proteomes" id="UP000002791"/>
    </source>
</evidence>
<dbReference type="PANTHER" id="PTHR11712:SF336">
    <property type="entry name" value="3-OXOACYL-[ACYL-CARRIER-PROTEIN] SYNTHASE, MITOCHONDRIAL"/>
    <property type="match status" value="1"/>
</dbReference>
<protein>
    <submittedName>
        <fullName evidence="4">3-oxoacyl-(Acyl-carrier-protein) synthase</fullName>
    </submittedName>
</protein>
<dbReference type="eggNOG" id="COG0304">
    <property type="taxonomic scope" value="Bacteria"/>
</dbReference>
<dbReference type="OrthoDB" id="7061549at2"/>
<name>H5XI81_9PSEU</name>
<dbReference type="Gene3D" id="3.40.47.10">
    <property type="match status" value="1"/>
</dbReference>
<dbReference type="RefSeq" id="WP_005457031.1">
    <property type="nucleotide sequence ID" value="NZ_CM001440.1"/>
</dbReference>
<dbReference type="InterPro" id="IPR014030">
    <property type="entry name" value="Ketoacyl_synth_N"/>
</dbReference>
<dbReference type="Pfam" id="PF00109">
    <property type="entry name" value="ketoacyl-synt"/>
    <property type="match status" value="1"/>
</dbReference>
<dbReference type="EMBL" id="CM001440">
    <property type="protein sequence ID" value="EHR61709.1"/>
    <property type="molecule type" value="Genomic_DNA"/>
</dbReference>
<dbReference type="AlphaFoldDB" id="H5XI81"/>
<proteinExistence type="predicted"/>
<dbReference type="HOGENOM" id="CLU_064948_0_0_11"/>
<evidence type="ECO:0000256" key="2">
    <source>
        <dbReference type="SAM" id="MobiDB-lite"/>
    </source>
</evidence>
<evidence type="ECO:0000256" key="1">
    <source>
        <dbReference type="ARBA" id="ARBA00022679"/>
    </source>
</evidence>
<organism evidence="4 5">
    <name type="scientific">Saccharomonospora cyanea NA-134</name>
    <dbReference type="NCBI Taxonomy" id="882082"/>
    <lineage>
        <taxon>Bacteria</taxon>
        <taxon>Bacillati</taxon>
        <taxon>Actinomycetota</taxon>
        <taxon>Actinomycetes</taxon>
        <taxon>Pseudonocardiales</taxon>
        <taxon>Pseudonocardiaceae</taxon>
        <taxon>Saccharomonospora</taxon>
    </lineage>
</organism>
<feature type="domain" description="Beta-ketoacyl synthase-like N-terminal" evidence="3">
    <location>
        <begin position="3"/>
        <end position="196"/>
    </location>
</feature>
<evidence type="ECO:0000259" key="3">
    <source>
        <dbReference type="Pfam" id="PF00109"/>
    </source>
</evidence>
<dbReference type="InterPro" id="IPR000794">
    <property type="entry name" value="Beta-ketoacyl_synthase"/>
</dbReference>
<dbReference type="InterPro" id="IPR016039">
    <property type="entry name" value="Thiolase-like"/>
</dbReference>
<reference evidence="4 5" key="1">
    <citation type="submission" date="2011-11" db="EMBL/GenBank/DDBJ databases">
        <title>The Noncontiguous Finished sequence of Saccharomonospora cyanea NA-134.</title>
        <authorList>
            <consortium name="US DOE Joint Genome Institute"/>
            <person name="Lucas S."/>
            <person name="Han J."/>
            <person name="Lapidus A."/>
            <person name="Cheng J.-F."/>
            <person name="Goodwin L."/>
            <person name="Pitluck S."/>
            <person name="Peters L."/>
            <person name="Ovchinnikova G."/>
            <person name="Lu M."/>
            <person name="Detter J.C."/>
            <person name="Han C."/>
            <person name="Tapia R."/>
            <person name="Land M."/>
            <person name="Hauser L."/>
            <person name="Kyrpides N."/>
            <person name="Ivanova N."/>
            <person name="Pagani I."/>
            <person name="Brambilla E.-M."/>
            <person name="Klenk H.-P."/>
            <person name="Woyke T."/>
        </authorList>
    </citation>
    <scope>NUCLEOTIDE SEQUENCE [LARGE SCALE GENOMIC DNA]</scope>
    <source>
        <strain evidence="4 5">NA-134</strain>
    </source>
</reference>
<feature type="region of interest" description="Disordered" evidence="2">
    <location>
        <begin position="30"/>
        <end position="49"/>
    </location>
</feature>
<dbReference type="GO" id="GO:0004315">
    <property type="term" value="F:3-oxoacyl-[acyl-carrier-protein] synthase activity"/>
    <property type="evidence" value="ECO:0007669"/>
    <property type="project" value="TreeGrafter"/>
</dbReference>
<dbReference type="Proteomes" id="UP000002791">
    <property type="component" value="Chromosome"/>
</dbReference>
<dbReference type="SUPFAM" id="SSF53901">
    <property type="entry name" value="Thiolase-like"/>
    <property type="match status" value="1"/>
</dbReference>
<dbReference type="GO" id="GO:0006633">
    <property type="term" value="P:fatty acid biosynthetic process"/>
    <property type="evidence" value="ECO:0007669"/>
    <property type="project" value="TreeGrafter"/>
</dbReference>
<dbReference type="PANTHER" id="PTHR11712">
    <property type="entry name" value="POLYKETIDE SYNTHASE-RELATED"/>
    <property type="match status" value="1"/>
</dbReference>
<sequence>MNTMAITGVGTLSAAGRTPTELAAALRGPAAVPGNTEETDPESLPGGPGLTVSDFDIRTELGRKGTSFFDRRTGLTVVACRQALEDAGIDLGTLDSTRIGIVLGTTAGSVRSSVDYAVDTFVQERPYMVNAGLFPTTVMNCAAGQAAIWFGLRGVNATIAGGAMALMSVLRYSANLLRTGQVDMLLAGVIDELSPHAAWLARTAGLPPATYPGEGGAMFALSTGGGTDPDAEILGVALGFSATFADRPAALGGCVRRALASAERAGAGLGKGVTAAWVRPTADEREDRAMWREVCRELAAAGSPKPECLTTQAHAGDCGSATAALDLTAVLGRHRDSPERDGELSILVSHSPDGAVGATVVRGWSRGAHRR</sequence>
<gene>
    <name evidence="4" type="ORF">SaccyDRAFT_2863</name>
</gene>
<accession>H5XI81</accession>
<dbReference type="STRING" id="882082.SaccyDRAFT_2863"/>
<keyword evidence="5" id="KW-1185">Reference proteome</keyword>